<evidence type="ECO:0000313" key="5">
    <source>
        <dbReference type="EMBL" id="EQB43728.1"/>
    </source>
</evidence>
<dbReference type="Pfam" id="PF04145">
    <property type="entry name" value="Ctr"/>
    <property type="match status" value="1"/>
</dbReference>
<sequence>MPLIFMTYNGWVMVAVAVGAFVGYVIFGNSTSSTKDNACH</sequence>
<comment type="similarity">
    <text evidence="4">Belongs to the copper transporter (Ctr) (TC 1.A.56) family. SLC31A subfamily.</text>
</comment>
<dbReference type="InterPro" id="IPR007274">
    <property type="entry name" value="Cop_transporter"/>
</dbReference>
<evidence type="ECO:0000256" key="3">
    <source>
        <dbReference type="ARBA" id="ARBA00023136"/>
    </source>
</evidence>
<reference evidence="6" key="1">
    <citation type="journal article" date="2013" name="Mol. Plant Microbe Interact.">
        <title>Global aspects of pacC regulation of pathogenicity genes in Colletotrichum gloeosporioides as revealed by transcriptome analysis.</title>
        <authorList>
            <person name="Alkan N."/>
            <person name="Meng X."/>
            <person name="Friedlander G."/>
            <person name="Reuveni E."/>
            <person name="Sukno S."/>
            <person name="Sherman A."/>
            <person name="Thon M."/>
            <person name="Fluhr R."/>
            <person name="Prusky D."/>
        </authorList>
    </citation>
    <scope>NUCLEOTIDE SEQUENCE [LARGE SCALE GENOMIC DNA]</scope>
    <source>
        <strain evidence="6">Cg-14</strain>
    </source>
</reference>
<evidence type="ECO:0000313" key="6">
    <source>
        <dbReference type="Proteomes" id="UP000015530"/>
    </source>
</evidence>
<keyword evidence="4" id="KW-0187">Copper transport</keyword>
<gene>
    <name evidence="5" type="ORF">CGLO_17589</name>
</gene>
<dbReference type="GO" id="GO:0005375">
    <property type="term" value="F:copper ion transmembrane transporter activity"/>
    <property type="evidence" value="ECO:0007669"/>
    <property type="project" value="UniProtKB-UniRule"/>
</dbReference>
<keyword evidence="1 4" id="KW-0812">Transmembrane</keyword>
<accession>T0JTC0</accession>
<name>T0JTC0_COLGC</name>
<keyword evidence="4" id="KW-0406">Ion transport</keyword>
<feature type="transmembrane region" description="Helical" evidence="4">
    <location>
        <begin position="6"/>
        <end position="27"/>
    </location>
</feature>
<proteinExistence type="inferred from homology"/>
<evidence type="ECO:0000256" key="4">
    <source>
        <dbReference type="RuleBase" id="RU367022"/>
    </source>
</evidence>
<dbReference type="STRING" id="1237896.T0JTC0"/>
<dbReference type="EMBL" id="AMYD01004186">
    <property type="protein sequence ID" value="EQB43728.1"/>
    <property type="molecule type" value="Genomic_DNA"/>
</dbReference>
<protein>
    <recommendedName>
        <fullName evidence="4">Copper transport protein</fullName>
    </recommendedName>
</protein>
<keyword evidence="4" id="KW-0186">Copper</keyword>
<dbReference type="Proteomes" id="UP000015530">
    <property type="component" value="Unassembled WGS sequence"/>
</dbReference>
<keyword evidence="3 4" id="KW-0472">Membrane</keyword>
<evidence type="ECO:0000256" key="1">
    <source>
        <dbReference type="ARBA" id="ARBA00022692"/>
    </source>
</evidence>
<comment type="subcellular location">
    <subcellularLocation>
        <location evidence="4">Membrane</location>
        <topology evidence="4">Multi-pass membrane protein</topology>
    </subcellularLocation>
</comment>
<dbReference type="AlphaFoldDB" id="T0JTC0"/>
<dbReference type="GO" id="GO:0016020">
    <property type="term" value="C:membrane"/>
    <property type="evidence" value="ECO:0007669"/>
    <property type="project" value="UniProtKB-SubCell"/>
</dbReference>
<evidence type="ECO:0000256" key="2">
    <source>
        <dbReference type="ARBA" id="ARBA00022989"/>
    </source>
</evidence>
<organism evidence="5 6">
    <name type="scientific">Colletotrichum gloeosporioides (strain Cg-14)</name>
    <name type="common">Anthracnose fungus</name>
    <name type="synonym">Glomerella cingulata</name>
    <dbReference type="NCBI Taxonomy" id="1237896"/>
    <lineage>
        <taxon>Eukaryota</taxon>
        <taxon>Fungi</taxon>
        <taxon>Dikarya</taxon>
        <taxon>Ascomycota</taxon>
        <taxon>Pezizomycotina</taxon>
        <taxon>Sordariomycetes</taxon>
        <taxon>Hypocreomycetidae</taxon>
        <taxon>Glomerellales</taxon>
        <taxon>Glomerellaceae</taxon>
        <taxon>Colletotrichum</taxon>
        <taxon>Colletotrichum gloeosporioides species complex</taxon>
    </lineage>
</organism>
<comment type="caution">
    <text evidence="5">The sequence shown here is derived from an EMBL/GenBank/DDBJ whole genome shotgun (WGS) entry which is preliminary data.</text>
</comment>
<keyword evidence="4" id="KW-0813">Transport</keyword>
<dbReference type="HOGENOM" id="CLU_218869_0_0_1"/>
<keyword evidence="2 4" id="KW-1133">Transmembrane helix</keyword>